<name>A0A2H9ZTF8_9ASPA</name>
<dbReference type="Pfam" id="PF02365">
    <property type="entry name" value="NAM"/>
    <property type="match status" value="1"/>
</dbReference>
<keyword evidence="9" id="KW-0804">Transcription</keyword>
<keyword evidence="14" id="KW-1185">Reference proteome</keyword>
<evidence type="ECO:0000256" key="8">
    <source>
        <dbReference type="ARBA" id="ARBA00023159"/>
    </source>
</evidence>
<evidence type="ECO:0000256" key="4">
    <source>
        <dbReference type="ARBA" id="ARBA00022989"/>
    </source>
</evidence>
<dbReference type="PANTHER" id="PTHR31744">
    <property type="entry name" value="PROTEIN CUP-SHAPED COTYLEDON 2-RELATED"/>
    <property type="match status" value="1"/>
</dbReference>
<keyword evidence="4" id="KW-1133">Transmembrane helix</keyword>
<dbReference type="InterPro" id="IPR003441">
    <property type="entry name" value="NAC-dom"/>
</dbReference>
<reference evidence="13 14" key="1">
    <citation type="journal article" date="2017" name="Nature">
        <title>The Apostasia genome and the evolution of orchids.</title>
        <authorList>
            <person name="Zhang G.Q."/>
            <person name="Liu K.W."/>
            <person name="Li Z."/>
            <person name="Lohaus R."/>
            <person name="Hsiao Y.Y."/>
            <person name="Niu S.C."/>
            <person name="Wang J.Y."/>
            <person name="Lin Y.C."/>
            <person name="Xu Q."/>
            <person name="Chen L.J."/>
            <person name="Yoshida K."/>
            <person name="Fujiwara S."/>
            <person name="Wang Z.W."/>
            <person name="Zhang Y.Q."/>
            <person name="Mitsuda N."/>
            <person name="Wang M."/>
            <person name="Liu G.H."/>
            <person name="Pecoraro L."/>
            <person name="Huang H.X."/>
            <person name="Xiao X.J."/>
            <person name="Lin M."/>
            <person name="Wu X.Y."/>
            <person name="Wu W.L."/>
            <person name="Chen Y.Y."/>
            <person name="Chang S.B."/>
            <person name="Sakamoto S."/>
            <person name="Ohme-Takagi M."/>
            <person name="Yagi M."/>
            <person name="Zeng S.J."/>
            <person name="Shen C.Y."/>
            <person name="Yeh C.M."/>
            <person name="Luo Y.B."/>
            <person name="Tsai W.C."/>
            <person name="Van de Peer Y."/>
            <person name="Liu Z.J."/>
        </authorList>
    </citation>
    <scope>NUCLEOTIDE SEQUENCE [LARGE SCALE GENOMIC DNA]</scope>
    <source>
        <strain evidence="14">cv. Shenzhen</strain>
        <tissue evidence="13">Stem</tissue>
    </source>
</reference>
<evidence type="ECO:0000313" key="14">
    <source>
        <dbReference type="Proteomes" id="UP000236161"/>
    </source>
</evidence>
<protein>
    <submittedName>
        <fullName evidence="13">NAC domain-containing protein 78</fullName>
    </submittedName>
</protein>
<dbReference type="Proteomes" id="UP000236161">
    <property type="component" value="Unassembled WGS sequence"/>
</dbReference>
<evidence type="ECO:0000259" key="12">
    <source>
        <dbReference type="PROSITE" id="PS51005"/>
    </source>
</evidence>
<dbReference type="STRING" id="1088818.A0A2H9ZTF8"/>
<keyword evidence="3" id="KW-0812">Transmembrane</keyword>
<dbReference type="OrthoDB" id="750487at2759"/>
<evidence type="ECO:0000256" key="11">
    <source>
        <dbReference type="SAM" id="MobiDB-lite"/>
    </source>
</evidence>
<keyword evidence="10" id="KW-0539">Nucleus</keyword>
<dbReference type="EMBL" id="KZ454132">
    <property type="protein sequence ID" value="PKA46574.1"/>
    <property type="molecule type" value="Genomic_DNA"/>
</dbReference>
<dbReference type="SUPFAM" id="SSF101941">
    <property type="entry name" value="NAC domain"/>
    <property type="match status" value="1"/>
</dbReference>
<evidence type="ECO:0000256" key="3">
    <source>
        <dbReference type="ARBA" id="ARBA00022692"/>
    </source>
</evidence>
<feature type="region of interest" description="Disordered" evidence="11">
    <location>
        <begin position="170"/>
        <end position="197"/>
    </location>
</feature>
<evidence type="ECO:0000313" key="13">
    <source>
        <dbReference type="EMBL" id="PKA46574.1"/>
    </source>
</evidence>
<sequence>MAGLEVLLLQSLPLGFRFRPTDQELVNHYLKRKINGRIKSDVSVIPEIDVCKWEPWDLPDKSLIRSEDPEWFFFAPRDRKYQNGRRSNRATEAGYWKATGKDRTIKSRPPSPAIIGMKKTLVFYRGRAPKGERTNWIMHEYRTTEPEFESSDQGGYVLCRLFKKPEEKTLNSNAEEAEAMESSGFSPSKSSLDDSVHGEEALPGKAYKTIAKLDSPSNSNITSDIGFQKADSKFDNSHTLMDSHMPCPSFDDSSVGVISKDEDADRDSISDFLDAILSNPEDETIPETSQALARPAEVLPKVRSIRREHPLDTFSAIDREDQNLESGDYLDNLLSNFSYSDDFGAQEFLPMDFCHDNDNCESIQELMSQLGASSGLDVSQDTCETILDPAREEDNGGIGIKIRDRRLQDFYVGQQGITDQGHAYRRMRLQKSLHTVSLASGHNESAKISSKRDSNADIPEVGCSFHSSQELLRIFISECHGCLNSIFRLEKTPSLSPTQRLETANSQLHC</sequence>
<evidence type="ECO:0000256" key="5">
    <source>
        <dbReference type="ARBA" id="ARBA00023015"/>
    </source>
</evidence>
<evidence type="ECO:0000256" key="7">
    <source>
        <dbReference type="ARBA" id="ARBA00023136"/>
    </source>
</evidence>
<dbReference type="GO" id="GO:0005634">
    <property type="term" value="C:nucleus"/>
    <property type="evidence" value="ECO:0007669"/>
    <property type="project" value="UniProtKB-SubCell"/>
</dbReference>
<dbReference type="PROSITE" id="PS51005">
    <property type="entry name" value="NAC"/>
    <property type="match status" value="1"/>
</dbReference>
<dbReference type="InterPro" id="IPR036093">
    <property type="entry name" value="NAC_dom_sf"/>
</dbReference>
<dbReference type="PANTHER" id="PTHR31744:SF216">
    <property type="entry name" value="NAC TRANSCRIPTION FACTOR"/>
    <property type="match status" value="1"/>
</dbReference>
<proteinExistence type="predicted"/>
<feature type="domain" description="NAC" evidence="12">
    <location>
        <begin position="12"/>
        <end position="164"/>
    </location>
</feature>
<dbReference type="FunFam" id="2.170.150.80:FF:000002">
    <property type="entry name" value="Nac domain-containing protein 86"/>
    <property type="match status" value="1"/>
</dbReference>
<accession>A0A2H9ZTF8</accession>
<keyword evidence="5" id="KW-0805">Transcription regulation</keyword>
<dbReference type="AlphaFoldDB" id="A0A2H9ZTF8"/>
<organism evidence="13 14">
    <name type="scientific">Apostasia shenzhenica</name>
    <dbReference type="NCBI Taxonomy" id="1088818"/>
    <lineage>
        <taxon>Eukaryota</taxon>
        <taxon>Viridiplantae</taxon>
        <taxon>Streptophyta</taxon>
        <taxon>Embryophyta</taxon>
        <taxon>Tracheophyta</taxon>
        <taxon>Spermatophyta</taxon>
        <taxon>Magnoliopsida</taxon>
        <taxon>Liliopsida</taxon>
        <taxon>Asparagales</taxon>
        <taxon>Orchidaceae</taxon>
        <taxon>Apostasioideae</taxon>
        <taxon>Apostasia</taxon>
    </lineage>
</organism>
<keyword evidence="8" id="KW-0010">Activator</keyword>
<comment type="subcellular location">
    <subcellularLocation>
        <location evidence="2">Membrane</location>
        <topology evidence="2">Single-pass membrane protein</topology>
    </subcellularLocation>
    <subcellularLocation>
        <location evidence="1">Nucleus</location>
    </subcellularLocation>
</comment>
<keyword evidence="6" id="KW-0238">DNA-binding</keyword>
<evidence type="ECO:0000256" key="2">
    <source>
        <dbReference type="ARBA" id="ARBA00004167"/>
    </source>
</evidence>
<evidence type="ECO:0000256" key="10">
    <source>
        <dbReference type="ARBA" id="ARBA00023242"/>
    </source>
</evidence>
<dbReference type="GO" id="GO:0006355">
    <property type="term" value="P:regulation of DNA-templated transcription"/>
    <property type="evidence" value="ECO:0007669"/>
    <property type="project" value="InterPro"/>
</dbReference>
<gene>
    <name evidence="13" type="primary">NAC078</name>
    <name evidence="13" type="ORF">AXF42_Ash012707</name>
</gene>
<dbReference type="GO" id="GO:0016020">
    <property type="term" value="C:membrane"/>
    <property type="evidence" value="ECO:0007669"/>
    <property type="project" value="UniProtKB-SubCell"/>
</dbReference>
<evidence type="ECO:0000256" key="9">
    <source>
        <dbReference type="ARBA" id="ARBA00023163"/>
    </source>
</evidence>
<keyword evidence="7" id="KW-0472">Membrane</keyword>
<evidence type="ECO:0000256" key="6">
    <source>
        <dbReference type="ARBA" id="ARBA00023125"/>
    </source>
</evidence>
<dbReference type="Gene3D" id="2.170.150.80">
    <property type="entry name" value="NAC domain"/>
    <property type="match status" value="1"/>
</dbReference>
<evidence type="ECO:0000256" key="1">
    <source>
        <dbReference type="ARBA" id="ARBA00004123"/>
    </source>
</evidence>
<dbReference type="GO" id="GO:0000976">
    <property type="term" value="F:transcription cis-regulatory region binding"/>
    <property type="evidence" value="ECO:0007669"/>
    <property type="project" value="UniProtKB-ARBA"/>
</dbReference>